<reference evidence="1 3" key="1">
    <citation type="submission" date="2024-04" db="EMBL/GenBank/DDBJ databases">
        <authorList>
            <consortium name="Genoscope - CEA"/>
            <person name="William W."/>
        </authorList>
    </citation>
    <scope>NUCLEOTIDE SEQUENCE [LARGE SCALE GENOMIC DNA]</scope>
</reference>
<name>A0AAV2I776_LYMST</name>
<feature type="non-terminal residue" evidence="1">
    <location>
        <position position="1"/>
    </location>
</feature>
<feature type="non-terminal residue" evidence="1">
    <location>
        <position position="79"/>
    </location>
</feature>
<organism evidence="1 3">
    <name type="scientific">Lymnaea stagnalis</name>
    <name type="common">Great pond snail</name>
    <name type="synonym">Helix stagnalis</name>
    <dbReference type="NCBI Taxonomy" id="6523"/>
    <lineage>
        <taxon>Eukaryota</taxon>
        <taxon>Metazoa</taxon>
        <taxon>Spiralia</taxon>
        <taxon>Lophotrochozoa</taxon>
        <taxon>Mollusca</taxon>
        <taxon>Gastropoda</taxon>
        <taxon>Heterobranchia</taxon>
        <taxon>Euthyneura</taxon>
        <taxon>Panpulmonata</taxon>
        <taxon>Hygrophila</taxon>
        <taxon>Lymnaeoidea</taxon>
        <taxon>Lymnaeidae</taxon>
        <taxon>Lymnaea</taxon>
    </lineage>
</organism>
<dbReference type="AlphaFoldDB" id="A0AAV2I776"/>
<keyword evidence="3" id="KW-1185">Reference proteome</keyword>
<sequence length="79" mass="8951">LDFHGGSAWFWNLLSGVLDGVVKDNVNLCDMVDDLINKDAEAQLAQMKVTIEIADRFLLDYGLLAPVTFTQDYMESFHR</sequence>
<dbReference type="Proteomes" id="UP001497497">
    <property type="component" value="Unassembled WGS sequence"/>
</dbReference>
<proteinExistence type="predicted"/>
<evidence type="ECO:0000313" key="1">
    <source>
        <dbReference type="EMBL" id="CAL1542351.1"/>
    </source>
</evidence>
<evidence type="ECO:0000313" key="3">
    <source>
        <dbReference type="Proteomes" id="UP001497497"/>
    </source>
</evidence>
<gene>
    <name evidence="1" type="ORF">GSLYS_00015945001</name>
    <name evidence="2" type="ORF">GSLYS_00015948001</name>
</gene>
<dbReference type="SUPFAM" id="SSF55394">
    <property type="entry name" value="Bactericidal permeability-increasing protein, BPI"/>
    <property type="match status" value="1"/>
</dbReference>
<dbReference type="InterPro" id="IPR017943">
    <property type="entry name" value="Bactericidal_perm-incr_a/b_dom"/>
</dbReference>
<comment type="caution">
    <text evidence="1">The sequence shown here is derived from an EMBL/GenBank/DDBJ whole genome shotgun (WGS) entry which is preliminary data.</text>
</comment>
<protein>
    <submittedName>
        <fullName evidence="1">Uncharacterized protein</fullName>
    </submittedName>
</protein>
<dbReference type="EMBL" id="CAXITT010000482">
    <property type="protein sequence ID" value="CAL1542354.1"/>
    <property type="molecule type" value="Genomic_DNA"/>
</dbReference>
<dbReference type="GO" id="GO:0008289">
    <property type="term" value="F:lipid binding"/>
    <property type="evidence" value="ECO:0007669"/>
    <property type="project" value="InterPro"/>
</dbReference>
<evidence type="ECO:0000313" key="2">
    <source>
        <dbReference type="EMBL" id="CAL1542354.1"/>
    </source>
</evidence>
<accession>A0AAV2I776</accession>
<dbReference type="EMBL" id="CAXITT010000482">
    <property type="protein sequence ID" value="CAL1542351.1"/>
    <property type="molecule type" value="Genomic_DNA"/>
</dbReference>